<feature type="transmembrane region" description="Helical" evidence="8">
    <location>
        <begin position="48"/>
        <end position="71"/>
    </location>
</feature>
<dbReference type="Pfam" id="PF02535">
    <property type="entry name" value="Zip"/>
    <property type="match status" value="1"/>
</dbReference>
<dbReference type="GO" id="GO:0006829">
    <property type="term" value="P:zinc ion transport"/>
    <property type="evidence" value="ECO:0007669"/>
    <property type="project" value="InterPro"/>
</dbReference>
<evidence type="ECO:0000256" key="2">
    <source>
        <dbReference type="ARBA" id="ARBA00004394"/>
    </source>
</evidence>
<dbReference type="InterPro" id="IPR045891">
    <property type="entry name" value="ZIP9"/>
</dbReference>
<evidence type="ECO:0000313" key="10">
    <source>
        <dbReference type="Proteomes" id="UP000620104"/>
    </source>
</evidence>
<dbReference type="PANTHER" id="PTHR16133">
    <property type="entry name" value="SOLUTE CARRIER FAMILY 39 ZINC TRANSPORTER , MEMBER 9-RELATED"/>
    <property type="match status" value="1"/>
</dbReference>
<keyword evidence="10" id="KW-1185">Reference proteome</keyword>
<dbReference type="OrthoDB" id="19859at2759"/>
<proteinExistence type="predicted"/>
<gene>
    <name evidence="9" type="ORF">NliqN6_5981</name>
</gene>
<reference evidence="9" key="1">
    <citation type="submission" date="2020-07" db="EMBL/GenBank/DDBJ databases">
        <title>Draft Genome Sequence of a Deep-Sea Yeast, Naganishia (Cryptococcus) liquefaciens strain N6.</title>
        <authorList>
            <person name="Han Y.W."/>
            <person name="Kajitani R."/>
            <person name="Morimoto H."/>
            <person name="Parhat M."/>
            <person name="Tsubouchi H."/>
            <person name="Bakenova O."/>
            <person name="Ogata M."/>
            <person name="Argunhan B."/>
            <person name="Aoki R."/>
            <person name="Kajiwara S."/>
            <person name="Itoh T."/>
            <person name="Iwasaki H."/>
        </authorList>
    </citation>
    <scope>NUCLEOTIDE SEQUENCE</scope>
    <source>
        <strain evidence="9">N6</strain>
    </source>
</reference>
<feature type="transmembrane region" description="Helical" evidence="8">
    <location>
        <begin position="334"/>
        <end position="352"/>
    </location>
</feature>
<evidence type="ECO:0000256" key="6">
    <source>
        <dbReference type="ARBA" id="ARBA00023136"/>
    </source>
</evidence>
<dbReference type="EMBL" id="BLZA01000048">
    <property type="protein sequence ID" value="GHJ89579.1"/>
    <property type="molecule type" value="Genomic_DNA"/>
</dbReference>
<dbReference type="AlphaFoldDB" id="A0A8H3TYR9"/>
<feature type="transmembrane region" description="Helical" evidence="8">
    <location>
        <begin position="372"/>
        <end position="392"/>
    </location>
</feature>
<feature type="region of interest" description="Disordered" evidence="7">
    <location>
        <begin position="114"/>
        <end position="153"/>
    </location>
</feature>
<evidence type="ECO:0000256" key="3">
    <source>
        <dbReference type="ARBA" id="ARBA00022692"/>
    </source>
</evidence>
<feature type="compositionally biased region" description="Basic and acidic residues" evidence="7">
    <location>
        <begin position="115"/>
        <end position="130"/>
    </location>
</feature>
<evidence type="ECO:0000313" key="9">
    <source>
        <dbReference type="EMBL" id="GHJ89579.1"/>
    </source>
</evidence>
<dbReference type="GO" id="GO:0000139">
    <property type="term" value="C:Golgi membrane"/>
    <property type="evidence" value="ECO:0007669"/>
    <property type="project" value="UniProtKB-SubCell"/>
</dbReference>
<feature type="region of interest" description="Disordered" evidence="7">
    <location>
        <begin position="212"/>
        <end position="232"/>
    </location>
</feature>
<dbReference type="PANTHER" id="PTHR16133:SF0">
    <property type="entry name" value="ZINC_IRON REGULATED TRANSPORTER-RELATED PROTEIN 102B, ISOFORM E"/>
    <property type="match status" value="1"/>
</dbReference>
<keyword evidence="4 8" id="KW-1133">Transmembrane helix</keyword>
<feature type="compositionally biased region" description="Basic residues" evidence="7">
    <location>
        <begin position="139"/>
        <end position="149"/>
    </location>
</feature>
<evidence type="ECO:0000256" key="7">
    <source>
        <dbReference type="SAM" id="MobiDB-lite"/>
    </source>
</evidence>
<evidence type="ECO:0008006" key="11">
    <source>
        <dbReference type="Google" id="ProtNLM"/>
    </source>
</evidence>
<evidence type="ECO:0000256" key="4">
    <source>
        <dbReference type="ARBA" id="ARBA00022989"/>
    </source>
</evidence>
<keyword evidence="6 8" id="KW-0472">Membrane</keyword>
<comment type="caution">
    <text evidence="9">The sequence shown here is derived from an EMBL/GenBank/DDBJ whole genome shotgun (WGS) entry which is preliminary data.</text>
</comment>
<accession>A0A8H3TYR9</accession>
<evidence type="ECO:0000256" key="1">
    <source>
        <dbReference type="ARBA" id="ARBA00004127"/>
    </source>
</evidence>
<sequence>MAFSLLLAQACATFAASFIVGYLPLILRSFTTRHEQQGDPEGGKVLRAVSVVGMGLLVGSALTIIIPEGVSTLLGSLPEEGRGDGGAGERATRWMGGALLAGFGLMMLVESLTPHGEHETDEEHHYDHLSTHSQPSSPGHHHHHHHHHLHHEEPEAFGTPFASVEGETAGETMVDAEQEARDSAKAFALKRQGTGLGSGVWMGREDEEAAGVPFGGANKVPPSTTGTSKDVPAHMRMNSRTALMRRRSSVQDRCQEAVGGASGRGVAGLNATLGLVIHAMADGIALGASSLSGSGGLGLIVFVAVIVHKGPTALGLTTTLLTLGLTKPQIRTRLLLFSASAPIGAVITYMIVKAVGGGQNKVPDTEVDLIGWWTGVVLLFSGGSFLYVATVISPLSDSDAHGTHQHAHQGKHDEADGQALGQKTRLGLLLAGMIGPWALSMLISHGH</sequence>
<dbReference type="InterPro" id="IPR003689">
    <property type="entry name" value="ZIP"/>
</dbReference>
<feature type="transmembrane region" description="Helical" evidence="8">
    <location>
        <begin position="426"/>
        <end position="444"/>
    </location>
</feature>
<dbReference type="GO" id="GO:0046873">
    <property type="term" value="F:metal ion transmembrane transporter activity"/>
    <property type="evidence" value="ECO:0007669"/>
    <property type="project" value="InterPro"/>
</dbReference>
<dbReference type="Proteomes" id="UP000620104">
    <property type="component" value="Unassembled WGS sequence"/>
</dbReference>
<keyword evidence="3 8" id="KW-0812">Transmembrane</keyword>
<evidence type="ECO:0000256" key="8">
    <source>
        <dbReference type="SAM" id="Phobius"/>
    </source>
</evidence>
<organism evidence="9 10">
    <name type="scientific">Naganishia liquefaciens</name>
    <dbReference type="NCBI Taxonomy" id="104408"/>
    <lineage>
        <taxon>Eukaryota</taxon>
        <taxon>Fungi</taxon>
        <taxon>Dikarya</taxon>
        <taxon>Basidiomycota</taxon>
        <taxon>Agaricomycotina</taxon>
        <taxon>Tremellomycetes</taxon>
        <taxon>Filobasidiales</taxon>
        <taxon>Filobasidiaceae</taxon>
        <taxon>Naganishia</taxon>
    </lineage>
</organism>
<name>A0A8H3TYR9_9TREE</name>
<protein>
    <recommendedName>
        <fullName evidence="11">ZIP family metal transporter</fullName>
    </recommendedName>
</protein>
<comment type="subcellular location">
    <subcellularLocation>
        <location evidence="1">Endomembrane system</location>
        <topology evidence="1">Multi-pass membrane protein</topology>
    </subcellularLocation>
    <subcellularLocation>
        <location evidence="2">Golgi apparatus membrane</location>
    </subcellularLocation>
</comment>
<keyword evidence="5" id="KW-0333">Golgi apparatus</keyword>
<feature type="transmembrane region" description="Helical" evidence="8">
    <location>
        <begin position="6"/>
        <end position="27"/>
    </location>
</feature>
<evidence type="ECO:0000256" key="5">
    <source>
        <dbReference type="ARBA" id="ARBA00023034"/>
    </source>
</evidence>